<accession>A0A388TJN9</accession>
<feature type="transmembrane region" description="Helical" evidence="1">
    <location>
        <begin position="43"/>
        <end position="60"/>
    </location>
</feature>
<dbReference type="Proteomes" id="UP000282196">
    <property type="component" value="Unassembled WGS sequence"/>
</dbReference>
<dbReference type="AlphaFoldDB" id="A0A388TJN9"/>
<sequence>MIDTKELEAKSKSQFGKYVPEKPTRLMAFLGKYIFTKNTPRKSFASGMISAGVLVYWFFSKNLIPLVVWLVLDFLLTLGARMYWKAEGKRLDREMARLNSEIQQIHEEIDERKKYFENIREELARNSQN</sequence>
<keyword evidence="1" id="KW-1133">Transmembrane helix</keyword>
<keyword evidence="3" id="KW-1185">Reference proteome</keyword>
<proteinExistence type="predicted"/>
<evidence type="ECO:0000313" key="3">
    <source>
        <dbReference type="Proteomes" id="UP000282196"/>
    </source>
</evidence>
<comment type="caution">
    <text evidence="2">The sequence shown here is derived from an EMBL/GenBank/DDBJ whole genome shotgun (WGS) entry which is preliminary data.</text>
</comment>
<reference evidence="2 3" key="1">
    <citation type="journal article" date="2019" name="ISME J.">
        <title>Genome analyses of uncultured TG2/ZB3 bacteria in 'Margulisbacteria' specifically attached to ectosymbiotic spirochetes of protists in the termite gut.</title>
        <authorList>
            <person name="Utami Y.D."/>
            <person name="Kuwahara H."/>
            <person name="Igai K."/>
            <person name="Murakami T."/>
            <person name="Sugaya K."/>
            <person name="Morikawa T."/>
            <person name="Nagura Y."/>
            <person name="Yuki M."/>
            <person name="Deevong P."/>
            <person name="Inoue T."/>
            <person name="Kihara K."/>
            <person name="Lo N."/>
            <person name="Yamada A."/>
            <person name="Ohkuma M."/>
            <person name="Hongoh Y."/>
        </authorList>
    </citation>
    <scope>NUCLEOTIDE SEQUENCE [LARGE SCALE GENOMIC DNA]</scope>
    <source>
        <strain evidence="2">RsDinE6-01</strain>
    </source>
</reference>
<organism evidence="2 3">
    <name type="scientific">Candidatus Termititenax dinenymphae</name>
    <dbReference type="NCBI Taxonomy" id="2218523"/>
    <lineage>
        <taxon>Bacteria</taxon>
        <taxon>Bacillati</taxon>
        <taxon>Candidatus Margulisiibacteriota</taxon>
        <taxon>Candidatus Termititenacia</taxon>
        <taxon>Candidatus Termititenacales</taxon>
        <taxon>Candidatus Termititenacaceae</taxon>
        <taxon>Candidatus Termititenax</taxon>
    </lineage>
</organism>
<protein>
    <submittedName>
        <fullName evidence="2">Uncharacterized protein</fullName>
    </submittedName>
</protein>
<feature type="transmembrane region" description="Helical" evidence="1">
    <location>
        <begin position="66"/>
        <end position="84"/>
    </location>
</feature>
<gene>
    <name evidence="2" type="ORF">RDn1_177</name>
</gene>
<name>A0A388TJN9_9BACT</name>
<evidence type="ECO:0000256" key="1">
    <source>
        <dbReference type="SAM" id="Phobius"/>
    </source>
</evidence>
<keyword evidence="1" id="KW-0812">Transmembrane</keyword>
<keyword evidence="1" id="KW-0472">Membrane</keyword>
<dbReference type="EMBL" id="BGZP01000003">
    <property type="protein sequence ID" value="GBR77518.1"/>
    <property type="molecule type" value="Genomic_DNA"/>
</dbReference>
<evidence type="ECO:0000313" key="2">
    <source>
        <dbReference type="EMBL" id="GBR77518.1"/>
    </source>
</evidence>